<evidence type="ECO:0000313" key="2">
    <source>
        <dbReference type="EMBL" id="KNZ45977.1"/>
    </source>
</evidence>
<comment type="caution">
    <text evidence="2">The sequence shown here is derived from an EMBL/GenBank/DDBJ whole genome shotgun (WGS) entry which is preliminary data.</text>
</comment>
<evidence type="ECO:0000313" key="3">
    <source>
        <dbReference type="Proteomes" id="UP000037035"/>
    </source>
</evidence>
<sequence length="846" mass="97708">MRRKEKKTQHYRIGFGVFNFPIIRVSFQILVSGGALIPLVITNNQSFDKITHLTHSFNIIEDQFQLSLISGAMSVDHCENNGGDVIKGPSENLSAAITYLWIKCLYHPSLIVYQSYQPVVSITSFPSFSSIYFDNQSLCLSSKPATPSLSSCFFLKEEKRKSKIHFLCLIFFFFKQAVDPKSYQVSFFINHHFHVFNFFISIDQFRNSLTTAFNSSWPGARIEFDICLKFDLNGQGTTLFWVAQMSWIYSIGESLSRSLMLGFCCLRDSNPCPRIQFKTRGLSNMDKCLGVGIRSLGGNFENIHMVQARSLNSVVYYFTWWQQKNLGALYSKWLCNWDRIWVTIWEKWNGWTSERQDKKSRGTGFGFVWRIGFCIGRRTGLEEWIDETCQVQFSYCMLINCVSFEGCKEPQELPMFQLYWKLSVVSCEWENDGSKNKKKNGDPLKKKNLLNCLPAVDMQHAPAKLIQTPPVCMSWLNHFGSKVGVTTKALLEFLHVNCRKLSKCNLVVCNGPGHWGVASYWGRLGISESRETWGNSNTNFLNRCDSYFPYMNIPCNIPPILFILSSLIMSHLTLIFINFSSSFSFYFVPFWYPENLTLIKPYTLKRLPCLVDIYIYVSCFPKGPWVHFLVEASSPFIHLSQQAHHPPFLHSSSSLTLLVLFIRFGMSCKHEDSRWGEKALFNIASTSYIPETLQVWSLYTLLKNCYSCLCALAQSLNQYIQIPMLKSIFWCEQFLKFPFDYVPAIACYTNFNSLSHIEENQDVFLGKGITHSHALIAQTYTFFFGNINKYDWKEDNEGLVCFVSRCSWMATQEYQGRCKPLLRDSHLKAVRVKLQQRRPTKIKIIS</sequence>
<organism evidence="2 3">
    <name type="scientific">Puccinia sorghi</name>
    <dbReference type="NCBI Taxonomy" id="27349"/>
    <lineage>
        <taxon>Eukaryota</taxon>
        <taxon>Fungi</taxon>
        <taxon>Dikarya</taxon>
        <taxon>Basidiomycota</taxon>
        <taxon>Pucciniomycotina</taxon>
        <taxon>Pucciniomycetes</taxon>
        <taxon>Pucciniales</taxon>
        <taxon>Pucciniaceae</taxon>
        <taxon>Puccinia</taxon>
    </lineage>
</organism>
<dbReference type="AlphaFoldDB" id="A0A0L6UCM7"/>
<feature type="transmembrane region" description="Helical" evidence="1">
    <location>
        <begin position="21"/>
        <end position="41"/>
    </location>
</feature>
<protein>
    <submittedName>
        <fullName evidence="2">Uncharacterized protein</fullName>
    </submittedName>
</protein>
<proteinExistence type="predicted"/>
<keyword evidence="1" id="KW-0812">Transmembrane</keyword>
<dbReference type="Proteomes" id="UP000037035">
    <property type="component" value="Unassembled WGS sequence"/>
</dbReference>
<keyword evidence="1" id="KW-0472">Membrane</keyword>
<keyword evidence="3" id="KW-1185">Reference proteome</keyword>
<dbReference type="VEuPathDB" id="FungiDB:VP01_764g3"/>
<gene>
    <name evidence="2" type="ORF">VP01_764g3</name>
</gene>
<accession>A0A0L6UCM7</accession>
<reference evidence="2 3" key="1">
    <citation type="submission" date="2015-08" db="EMBL/GenBank/DDBJ databases">
        <title>Next Generation Sequencing and Analysis of the Genome of Puccinia sorghi L Schw, the Causal Agent of Maize Common Rust.</title>
        <authorList>
            <person name="Rochi L."/>
            <person name="Burguener G."/>
            <person name="Darino M."/>
            <person name="Turjanski A."/>
            <person name="Kreff E."/>
            <person name="Dieguez M.J."/>
            <person name="Sacco F."/>
        </authorList>
    </citation>
    <scope>NUCLEOTIDE SEQUENCE [LARGE SCALE GENOMIC DNA]</scope>
    <source>
        <strain evidence="2 3">RO10H11247</strain>
    </source>
</reference>
<dbReference type="EMBL" id="LAVV01013105">
    <property type="protein sequence ID" value="KNZ45977.1"/>
    <property type="molecule type" value="Genomic_DNA"/>
</dbReference>
<evidence type="ECO:0000256" key="1">
    <source>
        <dbReference type="SAM" id="Phobius"/>
    </source>
</evidence>
<name>A0A0L6UCM7_9BASI</name>
<keyword evidence="1" id="KW-1133">Transmembrane helix</keyword>